<evidence type="ECO:0008006" key="5">
    <source>
        <dbReference type="Google" id="ProtNLM"/>
    </source>
</evidence>
<feature type="region of interest" description="Disordered" evidence="1">
    <location>
        <begin position="20"/>
        <end position="70"/>
    </location>
</feature>
<dbReference type="EMBL" id="BAABYW010000002">
    <property type="protein sequence ID" value="GAA6411099.1"/>
    <property type="molecule type" value="Genomic_DNA"/>
</dbReference>
<feature type="chain" id="PRO_5047363057" description="DUF3887 domain-containing protein" evidence="2">
    <location>
        <begin position="19"/>
        <end position="179"/>
    </location>
</feature>
<accession>A0ABQ0BI15</accession>
<reference evidence="3 4" key="1">
    <citation type="submission" date="2024-04" db="EMBL/GenBank/DDBJ databases">
        <title>Defined microbial consortia suppress multidrug-resistant proinflammatory Enterobacteriaceae via ecological control.</title>
        <authorList>
            <person name="Furuichi M."/>
            <person name="Kawaguchi T."/>
            <person name="Pust M."/>
            <person name="Yasuma K."/>
            <person name="Plichta D."/>
            <person name="Hasegawa N."/>
            <person name="Ohya T."/>
            <person name="Bhattarai S."/>
            <person name="Sasajima S."/>
            <person name="Aoto Y."/>
            <person name="Tuganbaev T."/>
            <person name="Yaginuma M."/>
            <person name="Ueda M."/>
            <person name="Okahashi N."/>
            <person name="Amafuji K."/>
            <person name="Kiridooshi Y."/>
            <person name="Sugita K."/>
            <person name="Strazar M."/>
            <person name="Skelly A."/>
            <person name="Suda W."/>
            <person name="Hattori M."/>
            <person name="Nakamoto N."/>
            <person name="Caballero S."/>
            <person name="Norman J."/>
            <person name="Olle B."/>
            <person name="Tanoue T."/>
            <person name="Arita M."/>
            <person name="Bucci V."/>
            <person name="Atarashi K."/>
            <person name="Xavier R."/>
            <person name="Honda K."/>
        </authorList>
    </citation>
    <scope>NUCLEOTIDE SEQUENCE [LARGE SCALE GENOMIC DNA]</scope>
    <source>
        <strain evidence="4">k04-0078-D8-1</strain>
    </source>
</reference>
<name>A0ABQ0BI15_9FIRM</name>
<evidence type="ECO:0000256" key="1">
    <source>
        <dbReference type="SAM" id="MobiDB-lite"/>
    </source>
</evidence>
<evidence type="ECO:0000256" key="2">
    <source>
        <dbReference type="SAM" id="SignalP"/>
    </source>
</evidence>
<evidence type="ECO:0000313" key="4">
    <source>
        <dbReference type="Proteomes" id="UP001600943"/>
    </source>
</evidence>
<dbReference type="Proteomes" id="UP001600943">
    <property type="component" value="Unassembled WGS sequence"/>
</dbReference>
<comment type="caution">
    <text evidence="3">The sequence shown here is derived from an EMBL/GenBank/DDBJ whole genome shotgun (WGS) entry which is preliminary data.</text>
</comment>
<feature type="signal peptide" evidence="2">
    <location>
        <begin position="1"/>
        <end position="18"/>
    </location>
</feature>
<dbReference type="Gene3D" id="3.10.450.590">
    <property type="match status" value="1"/>
</dbReference>
<keyword evidence="2" id="KW-0732">Signal</keyword>
<protein>
    <recommendedName>
        <fullName evidence="5">DUF3887 domain-containing protein</fullName>
    </recommendedName>
</protein>
<keyword evidence="4" id="KW-1185">Reference proteome</keyword>
<feature type="compositionally biased region" description="Basic and acidic residues" evidence="1">
    <location>
        <begin position="22"/>
        <end position="38"/>
    </location>
</feature>
<dbReference type="RefSeq" id="WP_302417148.1">
    <property type="nucleotide sequence ID" value="NZ_BAABYW010000002.1"/>
</dbReference>
<dbReference type="PROSITE" id="PS51257">
    <property type="entry name" value="PROKAR_LIPOPROTEIN"/>
    <property type="match status" value="1"/>
</dbReference>
<proteinExistence type="predicted"/>
<sequence length="179" mass="19253">MRKKALVILMAAAVFALAGCGDKTDNKDTGKEDKKQEETSAETETPGEAEPEVDMEGPAAETEQISESDGRKLMETAVAFTEDLIAANHDNLVNNYEYEEGDMKTSVENGELEQAISSAAASSGEFKGTKAAWLGDQAGDYTNVQVPCEFADQPWNMFISFAADGKIGGVHTDVYKETP</sequence>
<gene>
    <name evidence="3" type="ORF">K040078D81_52160</name>
</gene>
<organism evidence="3 4">
    <name type="scientific">Blautia hominis</name>
    <dbReference type="NCBI Taxonomy" id="2025493"/>
    <lineage>
        <taxon>Bacteria</taxon>
        <taxon>Bacillati</taxon>
        <taxon>Bacillota</taxon>
        <taxon>Clostridia</taxon>
        <taxon>Lachnospirales</taxon>
        <taxon>Lachnospiraceae</taxon>
        <taxon>Blautia</taxon>
    </lineage>
</organism>
<evidence type="ECO:0000313" key="3">
    <source>
        <dbReference type="EMBL" id="GAA6411099.1"/>
    </source>
</evidence>
<feature type="compositionally biased region" description="Acidic residues" evidence="1">
    <location>
        <begin position="39"/>
        <end position="55"/>
    </location>
</feature>